<name>A0A9X3IT38_9GAMM</name>
<proteinExistence type="predicted"/>
<evidence type="ECO:0000313" key="2">
    <source>
        <dbReference type="EMBL" id="MCY0966486.1"/>
    </source>
</evidence>
<dbReference type="Proteomes" id="UP001150830">
    <property type="component" value="Unassembled WGS sequence"/>
</dbReference>
<feature type="chain" id="PRO_5040779781" evidence="1">
    <location>
        <begin position="24"/>
        <end position="260"/>
    </location>
</feature>
<keyword evidence="1" id="KW-0732">Signal</keyword>
<protein>
    <submittedName>
        <fullName evidence="2">Uncharacterized protein</fullName>
    </submittedName>
</protein>
<accession>A0A9X3IT38</accession>
<gene>
    <name evidence="2" type="ORF">OUO13_14965</name>
</gene>
<reference evidence="2" key="1">
    <citation type="submission" date="2022-11" db="EMBL/GenBank/DDBJ databases">
        <title>Parathalassolutuus dongxingensis gen. nov., sp. nov., a novel member of family Oceanospirillaceae isolated from a coastal shrimp pond in Guangxi, China.</title>
        <authorList>
            <person name="Chen H."/>
        </authorList>
    </citation>
    <scope>NUCLEOTIDE SEQUENCE</scope>
    <source>
        <strain evidence="2">G-43</strain>
    </source>
</reference>
<dbReference type="RefSeq" id="WP_283174696.1">
    <property type="nucleotide sequence ID" value="NZ_JAPNOA010000056.1"/>
</dbReference>
<dbReference type="EMBL" id="JAPNOA010000056">
    <property type="protein sequence ID" value="MCY0966486.1"/>
    <property type="molecule type" value="Genomic_DNA"/>
</dbReference>
<comment type="caution">
    <text evidence="2">The sequence shown here is derived from an EMBL/GenBank/DDBJ whole genome shotgun (WGS) entry which is preliminary data.</text>
</comment>
<dbReference type="AlphaFoldDB" id="A0A9X3IT38"/>
<keyword evidence="3" id="KW-1185">Reference proteome</keyword>
<evidence type="ECO:0000313" key="3">
    <source>
        <dbReference type="Proteomes" id="UP001150830"/>
    </source>
</evidence>
<organism evidence="2 3">
    <name type="scientific">Parathalassolituus penaei</name>
    <dbReference type="NCBI Taxonomy" id="2997323"/>
    <lineage>
        <taxon>Bacteria</taxon>
        <taxon>Pseudomonadati</taxon>
        <taxon>Pseudomonadota</taxon>
        <taxon>Gammaproteobacteria</taxon>
        <taxon>Oceanospirillales</taxon>
        <taxon>Oceanospirillaceae</taxon>
        <taxon>Parathalassolituus</taxon>
    </lineage>
</organism>
<evidence type="ECO:0000256" key="1">
    <source>
        <dbReference type="SAM" id="SignalP"/>
    </source>
</evidence>
<feature type="signal peptide" evidence="1">
    <location>
        <begin position="1"/>
        <end position="23"/>
    </location>
</feature>
<sequence>MMKHLHSLILSVILLVTSASASADAEQLLIQLQHMRLASISAMTDFFMFAGLDADSKYERRMDADVESFSQAMTSAREMVAADKLVTHLDAIDTDWQAFQLSLNSNRNLVHNQGATSAQVVEDLARLNNALVTRISESYQNIAGSNTINPAVEKARSMALLLQEMTTKYAASAALNKADVNMGEYKRSLQTMTMDFEFKLADLKSVAYRPQTYILMDNINSKWRFLRNSITRQHEMDVPFLVISYNDRLIRHLEELEGKI</sequence>